<evidence type="ECO:0000313" key="3">
    <source>
        <dbReference type="EMBL" id="KAF7760152.1"/>
    </source>
</evidence>
<dbReference type="EMBL" id="JABXXO010000015">
    <property type="protein sequence ID" value="KAF7760152.1"/>
    <property type="molecule type" value="Genomic_DNA"/>
</dbReference>
<keyword evidence="2" id="KW-1133">Transmembrane helix</keyword>
<accession>A0A8H7EVQ0</accession>
<feature type="transmembrane region" description="Helical" evidence="2">
    <location>
        <begin position="171"/>
        <end position="190"/>
    </location>
</feature>
<sequence length="362" mass="40003">MSPPTVLNPDSYLNHWTPENAFQIEVARNLYLAVLGAMIWDILAYIPVDIRILRTQRRIRPVNNKGFRTDSDRFCALCYISLSVLAKTMPLDDCHPMFISIGCFCMLSIWSSSYLFLRRVNAVYQDNKWIKCFFSVLWFIGGGTELTVALGVRASHAPGTLYCIDVQPAHYVIAGGLAPVVFDTLVFLAISYKIGTTFSTVDARVSWGALISGKALPRLSRAILQGGQQYYLLTVGVYMIVVILLGIHHVPPIYQNMFAFPSVFLCASMACRVYRNLKLLDLNESTLPPLSDLDFVRQEAAAAGKSTLDSTLEYASSSSSARHRKIDVSSGGGVGGLVLGRKSQGASDPEEWEIPNRAESRS</sequence>
<dbReference type="AlphaFoldDB" id="A0A8H7EVQ0"/>
<gene>
    <name evidence="3" type="ORF">Agabi119p4_10828</name>
</gene>
<feature type="transmembrane region" description="Helical" evidence="2">
    <location>
        <begin position="30"/>
        <end position="53"/>
    </location>
</feature>
<feature type="transmembrane region" description="Helical" evidence="2">
    <location>
        <begin position="230"/>
        <end position="247"/>
    </location>
</feature>
<keyword evidence="2" id="KW-0812">Transmembrane</keyword>
<reference evidence="3 4" key="1">
    <citation type="journal article" name="Sci. Rep.">
        <title>Telomere-to-telomere assembled and centromere annotated genomes of the two main subspecies of the button mushroom Agaricus bisporus reveal especially polymorphic chromosome ends.</title>
        <authorList>
            <person name="Sonnenberg A.S.M."/>
            <person name="Sedaghat-Telgerd N."/>
            <person name="Lavrijssen B."/>
            <person name="Ohm R.A."/>
            <person name="Hendrickx P.M."/>
            <person name="Scholtmeijer K."/>
            <person name="Baars J.J.P."/>
            <person name="van Peer A."/>
        </authorList>
    </citation>
    <scope>NUCLEOTIDE SEQUENCE [LARGE SCALE GENOMIC DNA]</scope>
    <source>
        <strain evidence="3 4">H119_p4</strain>
    </source>
</reference>
<name>A0A8H7EVQ0_AGABI</name>
<feature type="transmembrane region" description="Helical" evidence="2">
    <location>
        <begin position="97"/>
        <end position="117"/>
    </location>
</feature>
<evidence type="ECO:0000313" key="4">
    <source>
        <dbReference type="Proteomes" id="UP000629468"/>
    </source>
</evidence>
<evidence type="ECO:0000256" key="1">
    <source>
        <dbReference type="SAM" id="MobiDB-lite"/>
    </source>
</evidence>
<keyword evidence="2" id="KW-0472">Membrane</keyword>
<proteinExistence type="predicted"/>
<dbReference type="Proteomes" id="UP000629468">
    <property type="component" value="Unassembled WGS sequence"/>
</dbReference>
<feature type="region of interest" description="Disordered" evidence="1">
    <location>
        <begin position="315"/>
        <end position="362"/>
    </location>
</feature>
<organism evidence="3 4">
    <name type="scientific">Agaricus bisporus var. burnettii</name>
    <dbReference type="NCBI Taxonomy" id="192524"/>
    <lineage>
        <taxon>Eukaryota</taxon>
        <taxon>Fungi</taxon>
        <taxon>Dikarya</taxon>
        <taxon>Basidiomycota</taxon>
        <taxon>Agaricomycotina</taxon>
        <taxon>Agaricomycetes</taxon>
        <taxon>Agaricomycetidae</taxon>
        <taxon>Agaricales</taxon>
        <taxon>Agaricineae</taxon>
        <taxon>Agaricaceae</taxon>
        <taxon>Agaricus</taxon>
    </lineage>
</organism>
<feature type="transmembrane region" description="Helical" evidence="2">
    <location>
        <begin position="129"/>
        <end position="151"/>
    </location>
</feature>
<evidence type="ECO:0000256" key="2">
    <source>
        <dbReference type="SAM" id="Phobius"/>
    </source>
</evidence>
<comment type="caution">
    <text evidence="3">The sequence shown here is derived from an EMBL/GenBank/DDBJ whole genome shotgun (WGS) entry which is preliminary data.</text>
</comment>
<feature type="transmembrane region" description="Helical" evidence="2">
    <location>
        <begin position="74"/>
        <end position="91"/>
    </location>
</feature>
<protein>
    <submittedName>
        <fullName evidence="3">Uncharacterized protein</fullName>
    </submittedName>
</protein>